<evidence type="ECO:0000313" key="2">
    <source>
        <dbReference type="EMBL" id="KDR79501.1"/>
    </source>
</evidence>
<keyword evidence="3" id="KW-1185">Reference proteome</keyword>
<feature type="region of interest" description="Disordered" evidence="1">
    <location>
        <begin position="66"/>
        <end position="181"/>
    </location>
</feature>
<evidence type="ECO:0000313" key="3">
    <source>
        <dbReference type="Proteomes" id="UP000027222"/>
    </source>
</evidence>
<dbReference type="AlphaFoldDB" id="A0A067T8R3"/>
<sequence length="411" mass="45160">MFDSSPFNPPVVPPSGPSIPAPVPLLSLSAFANLGSNNSGESTASSLQLRMAAPAPLQSHFVSFIASHGPPPQLETEPQLSSRAAEASSDITGLPLASLRDSVWSQEEDKREVNHRHHLSPPQVIHNVGARNSPKRSTRKRRMAGQSTRTSGDDNSDMRISSDRESSEWDSLNSGENPDTKGRIKMVKLLNLSVANESEDELLELNLTEYGLSQDTSGGEGGRLRWEMFKQKIQAALSHTPSVPISVLEYSQPAIGSNLDKFNTYLRMRGIKGEVALCEEFGMPSPNLAVYYFANSGAWPDPYEETEVLDEKERGKTSPRKKKKTEQYESIPNGLQRLDVILFSREARTPAKLSGAEDDGGRGSMQAVADLKMRKISLFSNHLEIPDDPDDIKMEEETALELTQNGEKDST</sequence>
<reference evidence="3" key="1">
    <citation type="journal article" date="2014" name="Proc. Natl. Acad. Sci. U.S.A.">
        <title>Extensive sampling of basidiomycete genomes demonstrates inadequacy of the white-rot/brown-rot paradigm for wood decay fungi.</title>
        <authorList>
            <person name="Riley R."/>
            <person name="Salamov A.A."/>
            <person name="Brown D.W."/>
            <person name="Nagy L.G."/>
            <person name="Floudas D."/>
            <person name="Held B.W."/>
            <person name="Levasseur A."/>
            <person name="Lombard V."/>
            <person name="Morin E."/>
            <person name="Otillar R."/>
            <person name="Lindquist E.A."/>
            <person name="Sun H."/>
            <person name="LaButti K.M."/>
            <person name="Schmutz J."/>
            <person name="Jabbour D."/>
            <person name="Luo H."/>
            <person name="Baker S.E."/>
            <person name="Pisabarro A.G."/>
            <person name="Walton J.D."/>
            <person name="Blanchette R.A."/>
            <person name="Henrissat B."/>
            <person name="Martin F."/>
            <person name="Cullen D."/>
            <person name="Hibbett D.S."/>
            <person name="Grigoriev I.V."/>
        </authorList>
    </citation>
    <scope>NUCLEOTIDE SEQUENCE [LARGE SCALE GENOMIC DNA]</scope>
    <source>
        <strain evidence="3">CBS 339.88</strain>
    </source>
</reference>
<evidence type="ECO:0000256" key="1">
    <source>
        <dbReference type="SAM" id="MobiDB-lite"/>
    </source>
</evidence>
<name>A0A067T8R3_GALM3</name>
<dbReference type="EMBL" id="KL142373">
    <property type="protein sequence ID" value="KDR79501.1"/>
    <property type="molecule type" value="Genomic_DNA"/>
</dbReference>
<feature type="compositionally biased region" description="Basic residues" evidence="1">
    <location>
        <begin position="133"/>
        <end position="143"/>
    </location>
</feature>
<protein>
    <submittedName>
        <fullName evidence="2">Uncharacterized protein</fullName>
    </submittedName>
</protein>
<proteinExistence type="predicted"/>
<dbReference type="Proteomes" id="UP000027222">
    <property type="component" value="Unassembled WGS sequence"/>
</dbReference>
<organism evidence="2 3">
    <name type="scientific">Galerina marginata (strain CBS 339.88)</name>
    <dbReference type="NCBI Taxonomy" id="685588"/>
    <lineage>
        <taxon>Eukaryota</taxon>
        <taxon>Fungi</taxon>
        <taxon>Dikarya</taxon>
        <taxon>Basidiomycota</taxon>
        <taxon>Agaricomycotina</taxon>
        <taxon>Agaricomycetes</taxon>
        <taxon>Agaricomycetidae</taxon>
        <taxon>Agaricales</taxon>
        <taxon>Agaricineae</taxon>
        <taxon>Strophariaceae</taxon>
        <taxon>Galerina</taxon>
    </lineage>
</organism>
<feature type="region of interest" description="Disordered" evidence="1">
    <location>
        <begin position="305"/>
        <end position="329"/>
    </location>
</feature>
<gene>
    <name evidence="2" type="ORF">GALMADRAFT_208849</name>
</gene>
<dbReference type="HOGENOM" id="CLU_669110_0_0_1"/>
<feature type="compositionally biased region" description="Basic and acidic residues" evidence="1">
    <location>
        <begin position="156"/>
        <end position="167"/>
    </location>
</feature>
<accession>A0A067T8R3</accession>